<protein>
    <submittedName>
        <fullName evidence="1">Uncharacterized protein</fullName>
    </submittedName>
</protein>
<dbReference type="STRING" id="745776.DGo_CA1882"/>
<proteinExistence type="predicted"/>
<dbReference type="AlphaFoldDB" id="H8GX80"/>
<gene>
    <name evidence="1" type="ordered locus">DGo_CA1882</name>
</gene>
<name>H8GX80_DEIGI</name>
<dbReference type="PATRIC" id="fig|745776.4.peg.1932"/>
<dbReference type="Proteomes" id="UP000007575">
    <property type="component" value="Chromosome"/>
</dbReference>
<keyword evidence="2" id="KW-1185">Reference proteome</keyword>
<dbReference type="OrthoDB" id="9829159at2"/>
<dbReference type="EMBL" id="CP002191">
    <property type="protein sequence ID" value="AFD25809.1"/>
    <property type="molecule type" value="Genomic_DNA"/>
</dbReference>
<dbReference type="HOGENOM" id="CLU_1445462_0_0_0"/>
<sequence length="187" mass="19991">MKRDFSLFLGRMTIDRAAIDDALAFAAAQIAPTDRLEDIMGAISHFVTDRGTGPRLPDSHSAALDALTAAGSGFYALLTFFYPSDNRGHAAYSAAQSWVAGRLLEASSALSTHLMTSYPLALQTDTVHLWREQVVKAGVEIPAGTWAGWLMAAQLLDALPYLEDGLAEGLICGMLDGLRQPLPVSLA</sequence>
<dbReference type="KEGG" id="dgo:DGo_CA1882"/>
<reference evidence="1 2" key="1">
    <citation type="journal article" date="2012" name="PLoS ONE">
        <title>Genome sequence and transcriptome analysis of the radioresistant bacterium Deinococcus gobiensis: insights into the extreme environmental adaptations.</title>
        <authorList>
            <person name="Yuan M."/>
            <person name="Chen M."/>
            <person name="Zhang W."/>
            <person name="Lu W."/>
            <person name="Wang J."/>
            <person name="Yang M."/>
            <person name="Zhao P."/>
            <person name="Tang R."/>
            <person name="Li X."/>
            <person name="Hao Y."/>
            <person name="Zhou Z."/>
            <person name="Zhan Y."/>
            <person name="Yu H."/>
            <person name="Teng C."/>
            <person name="Yan Y."/>
            <person name="Ping S."/>
            <person name="Wang Y."/>
            <person name="Lin M."/>
        </authorList>
    </citation>
    <scope>NUCLEOTIDE SEQUENCE [LARGE SCALE GENOMIC DNA]</scope>
    <source>
        <strain evidence="1 2">I-0</strain>
    </source>
</reference>
<dbReference type="RefSeq" id="WP_014685292.1">
    <property type="nucleotide sequence ID" value="NC_017790.1"/>
</dbReference>
<accession>H8GX80</accession>
<evidence type="ECO:0000313" key="2">
    <source>
        <dbReference type="Proteomes" id="UP000007575"/>
    </source>
</evidence>
<organism evidence="1 2">
    <name type="scientific">Deinococcus gobiensis (strain DSM 21396 / JCM 16679 / CGMCC 1.7299 / I-0)</name>
    <dbReference type="NCBI Taxonomy" id="745776"/>
    <lineage>
        <taxon>Bacteria</taxon>
        <taxon>Thermotogati</taxon>
        <taxon>Deinococcota</taxon>
        <taxon>Deinococci</taxon>
        <taxon>Deinococcales</taxon>
        <taxon>Deinococcaceae</taxon>
        <taxon>Deinococcus</taxon>
    </lineage>
</organism>
<evidence type="ECO:0000313" key="1">
    <source>
        <dbReference type="EMBL" id="AFD25809.1"/>
    </source>
</evidence>